<gene>
    <name evidence="4" type="ORF">METZ01_LOCUS8649</name>
</gene>
<dbReference type="InterPro" id="IPR001268">
    <property type="entry name" value="NADH_UbQ_OxRdtase_30kDa_su"/>
</dbReference>
<dbReference type="InterPro" id="IPR037232">
    <property type="entry name" value="NADH_quin_OxRdtase_su_C/D-like"/>
</dbReference>
<dbReference type="AlphaFoldDB" id="A0A381NMH8"/>
<sequence length="225" mass="26279">MVGKKHKQLHQLLDQYLTSFEIEKSFDFDQTTLKINKDDLTNICTILKETNELGFSMLIDLCGVDYLDYGSVNWKTLSASRTGFSRAVEDSKFISDPDETFLPTRFAVIYHLLSIAHNWRIRLRIYTGIENPPSVKSVSSIWAAANWFEREAFDLFGIHFDGHPDLRRILTDYEFIGHPFRKDFPTSGNLEVYYDEEEEKVKYRPVSITTRPSVPRVIRKEKQNK</sequence>
<accession>A0A381NMH8</accession>
<dbReference type="InterPro" id="IPR020396">
    <property type="entry name" value="NADH_UbQ_OxRdtase_CS"/>
</dbReference>
<dbReference type="SUPFAM" id="SSF143243">
    <property type="entry name" value="Nqo5-like"/>
    <property type="match status" value="1"/>
</dbReference>
<dbReference type="EMBL" id="UINC01000461">
    <property type="protein sequence ID" value="SUZ55795.1"/>
    <property type="molecule type" value="Genomic_DNA"/>
</dbReference>
<dbReference type="PANTHER" id="PTHR10884:SF14">
    <property type="entry name" value="NADH DEHYDROGENASE [UBIQUINONE] IRON-SULFUR PROTEIN 3, MITOCHONDRIAL"/>
    <property type="match status" value="1"/>
</dbReference>
<dbReference type="NCBIfam" id="NF004730">
    <property type="entry name" value="PRK06074.1-1"/>
    <property type="match status" value="1"/>
</dbReference>
<organism evidence="4">
    <name type="scientific">marine metagenome</name>
    <dbReference type="NCBI Taxonomy" id="408172"/>
    <lineage>
        <taxon>unclassified sequences</taxon>
        <taxon>metagenomes</taxon>
        <taxon>ecological metagenomes</taxon>
    </lineage>
</organism>
<dbReference type="InterPro" id="IPR010218">
    <property type="entry name" value="NADH_DH_suC"/>
</dbReference>
<dbReference type="Pfam" id="PF00329">
    <property type="entry name" value="Complex1_30kDa"/>
    <property type="match status" value="1"/>
</dbReference>
<dbReference type="GO" id="GO:0008137">
    <property type="term" value="F:NADH dehydrogenase (ubiquinone) activity"/>
    <property type="evidence" value="ECO:0007669"/>
    <property type="project" value="InterPro"/>
</dbReference>
<evidence type="ECO:0000256" key="2">
    <source>
        <dbReference type="ARBA" id="ARBA00022448"/>
    </source>
</evidence>
<proteinExistence type="inferred from homology"/>
<reference evidence="4" key="1">
    <citation type="submission" date="2018-05" db="EMBL/GenBank/DDBJ databases">
        <authorList>
            <person name="Lanie J.A."/>
            <person name="Ng W.-L."/>
            <person name="Kazmierczak K.M."/>
            <person name="Andrzejewski T.M."/>
            <person name="Davidsen T.M."/>
            <person name="Wayne K.J."/>
            <person name="Tettelin H."/>
            <person name="Glass J.I."/>
            <person name="Rusch D."/>
            <person name="Podicherti R."/>
            <person name="Tsui H.-C.T."/>
            <person name="Winkler M.E."/>
        </authorList>
    </citation>
    <scope>NUCLEOTIDE SEQUENCE</scope>
</reference>
<keyword evidence="2" id="KW-0813">Transport</keyword>
<comment type="similarity">
    <text evidence="1">Belongs to the complex I 30 kDa subunit family.</text>
</comment>
<feature type="domain" description="NADH:ubiquinone oxidoreductase 30kDa subunit" evidence="3">
    <location>
        <begin position="34"/>
        <end position="188"/>
    </location>
</feature>
<dbReference type="Gene3D" id="3.30.460.80">
    <property type="entry name" value="NADH:ubiquinone oxidoreductase, 30kDa subunit"/>
    <property type="match status" value="1"/>
</dbReference>
<evidence type="ECO:0000256" key="1">
    <source>
        <dbReference type="ARBA" id="ARBA00007569"/>
    </source>
</evidence>
<dbReference type="GO" id="GO:0016651">
    <property type="term" value="F:oxidoreductase activity, acting on NAD(P)H"/>
    <property type="evidence" value="ECO:0007669"/>
    <property type="project" value="InterPro"/>
</dbReference>
<evidence type="ECO:0000259" key="3">
    <source>
        <dbReference type="Pfam" id="PF00329"/>
    </source>
</evidence>
<dbReference type="PROSITE" id="PS00542">
    <property type="entry name" value="COMPLEX1_30K"/>
    <property type="match status" value="1"/>
</dbReference>
<protein>
    <recommendedName>
        <fullName evidence="3">NADH:ubiquinone oxidoreductase 30kDa subunit domain-containing protein</fullName>
    </recommendedName>
</protein>
<evidence type="ECO:0000313" key="4">
    <source>
        <dbReference type="EMBL" id="SUZ55795.1"/>
    </source>
</evidence>
<dbReference type="PANTHER" id="PTHR10884">
    <property type="entry name" value="NADH DEHYDROGENASE UBIQUINONE IRON-SULFUR PROTEIN 3"/>
    <property type="match status" value="1"/>
</dbReference>
<name>A0A381NMH8_9ZZZZ</name>
<dbReference type="HAMAP" id="MF_01357">
    <property type="entry name" value="NDH1_NuoC"/>
    <property type="match status" value="1"/>
</dbReference>